<organism evidence="7 8">
    <name type="scientific">Ambrosia artemisiifolia</name>
    <name type="common">Common ragweed</name>
    <dbReference type="NCBI Taxonomy" id="4212"/>
    <lineage>
        <taxon>Eukaryota</taxon>
        <taxon>Viridiplantae</taxon>
        <taxon>Streptophyta</taxon>
        <taxon>Embryophyta</taxon>
        <taxon>Tracheophyta</taxon>
        <taxon>Spermatophyta</taxon>
        <taxon>Magnoliopsida</taxon>
        <taxon>eudicotyledons</taxon>
        <taxon>Gunneridae</taxon>
        <taxon>Pentapetalae</taxon>
        <taxon>asterids</taxon>
        <taxon>campanulids</taxon>
        <taxon>Asterales</taxon>
        <taxon>Asteraceae</taxon>
        <taxon>Asteroideae</taxon>
        <taxon>Heliantheae alliance</taxon>
        <taxon>Heliantheae</taxon>
        <taxon>Ambrosia</taxon>
    </lineage>
</organism>
<dbReference type="InterPro" id="IPR029018">
    <property type="entry name" value="Hex-like_dom2"/>
</dbReference>
<dbReference type="Pfam" id="PF00728">
    <property type="entry name" value="Glyco_hydro_20"/>
    <property type="match status" value="2"/>
</dbReference>
<comment type="similarity">
    <text evidence="2">Belongs to the glycosyl hydrolase 20 family.</text>
</comment>
<evidence type="ECO:0000256" key="3">
    <source>
        <dbReference type="ARBA" id="ARBA00012663"/>
    </source>
</evidence>
<dbReference type="Gene3D" id="3.20.20.80">
    <property type="entry name" value="Glycosidases"/>
    <property type="match status" value="2"/>
</dbReference>
<keyword evidence="8" id="KW-1185">Reference proteome</keyword>
<gene>
    <name evidence="7" type="ORF">M8C21_008485</name>
</gene>
<evidence type="ECO:0000256" key="4">
    <source>
        <dbReference type="ARBA" id="ARBA00022801"/>
    </source>
</evidence>
<dbReference type="PRINTS" id="PR00738">
    <property type="entry name" value="GLHYDRLASE20"/>
</dbReference>
<reference evidence="7" key="1">
    <citation type="submission" date="2022-06" db="EMBL/GenBank/DDBJ databases">
        <title>Uncovering the hologenomic basis of an extraordinary plant invasion.</title>
        <authorList>
            <person name="Bieker V.C."/>
            <person name="Martin M.D."/>
            <person name="Gilbert T."/>
            <person name="Hodgins K."/>
            <person name="Battlay P."/>
            <person name="Petersen B."/>
            <person name="Wilson J."/>
        </authorList>
    </citation>
    <scope>NUCLEOTIDE SEQUENCE</scope>
    <source>
        <strain evidence="7">AA19_3_7</strain>
        <tissue evidence="7">Leaf</tissue>
    </source>
</reference>
<comment type="catalytic activity">
    <reaction evidence="1">
        <text>Hydrolysis of terminal non-reducing N-acetyl-D-hexosamine residues in N-acetyl-beta-D-hexosaminides.</text>
        <dbReference type="EC" id="3.2.1.52"/>
    </reaction>
</comment>
<dbReference type="InterPro" id="IPR015883">
    <property type="entry name" value="Glyco_hydro_20_cat"/>
</dbReference>
<feature type="domain" description="Glycoside hydrolase family 20 catalytic" evidence="6">
    <location>
        <begin position="208"/>
        <end position="329"/>
    </location>
</feature>
<dbReference type="GO" id="GO:0016020">
    <property type="term" value="C:membrane"/>
    <property type="evidence" value="ECO:0007669"/>
    <property type="project" value="TreeGrafter"/>
</dbReference>
<dbReference type="EC" id="3.2.1.52" evidence="3"/>
<evidence type="ECO:0000313" key="7">
    <source>
        <dbReference type="EMBL" id="KAI7748555.1"/>
    </source>
</evidence>
<dbReference type="SUPFAM" id="SSF51445">
    <property type="entry name" value="(Trans)glycosidases"/>
    <property type="match status" value="1"/>
</dbReference>
<dbReference type="GO" id="GO:0005975">
    <property type="term" value="P:carbohydrate metabolic process"/>
    <property type="evidence" value="ECO:0007669"/>
    <property type="project" value="InterPro"/>
</dbReference>
<proteinExistence type="inferred from homology"/>
<dbReference type="SUPFAM" id="SSF55545">
    <property type="entry name" value="beta-N-acetylhexosaminidase-like domain"/>
    <property type="match status" value="1"/>
</dbReference>
<feature type="domain" description="Glycoside hydrolase family 20 catalytic" evidence="6">
    <location>
        <begin position="44"/>
        <end position="172"/>
    </location>
</feature>
<dbReference type="PANTHER" id="PTHR22600">
    <property type="entry name" value="BETA-HEXOSAMINIDASE"/>
    <property type="match status" value="1"/>
</dbReference>
<dbReference type="GO" id="GO:0004563">
    <property type="term" value="F:beta-N-acetylhexosaminidase activity"/>
    <property type="evidence" value="ECO:0007669"/>
    <property type="project" value="UniProtKB-EC"/>
</dbReference>
<protein>
    <recommendedName>
        <fullName evidence="3">beta-N-acetylhexosaminidase</fullName>
        <ecNumber evidence="3">3.2.1.52</ecNumber>
    </recommendedName>
</protein>
<sequence length="381" mass="43210">MQANTVYGALRGLETFSQLCSFDYGTKTVQIYKAPWSIKDKPRFAFRGLLLDTSRHYYPIDIIKQIIESMSYAKLNVLHWHIIDEQSFPLEVPAYPKLWKGAYTKWERYTVEDASEIVNFAKMRGINVMAEIDVPGHAESWGTGYPDLWPSSSCREPLDVSKNFTFEESNMTAKDAYQYFVIKGQEIAISKNWTPVNWLTLAVKFGSEVKNNGNYIAVYKEETFNTFAEKLNPKTVVHNWLGPGVCPKAVAKGFKCIYSNQGVWYLDHLDVPWDGFYDAEPLEGITDSTEQELVIGGEVCMWSETADPSNVQQTIWPRAAAAAERLWTSKEAAPISNTSEAALTRLQYFRCLLTRRGVQASPVTNQYARSPPYGPGSCYDQ</sequence>
<dbReference type="EMBL" id="JAMZMK010006502">
    <property type="protein sequence ID" value="KAI7748555.1"/>
    <property type="molecule type" value="Genomic_DNA"/>
</dbReference>
<comment type="caution">
    <text evidence="7">The sequence shown here is derived from an EMBL/GenBank/DDBJ whole genome shotgun (WGS) entry which is preliminary data.</text>
</comment>
<evidence type="ECO:0000313" key="8">
    <source>
        <dbReference type="Proteomes" id="UP001206925"/>
    </source>
</evidence>
<dbReference type="InterPro" id="IPR017853">
    <property type="entry name" value="GH"/>
</dbReference>
<feature type="active site" description="Proton donor" evidence="5">
    <location>
        <position position="186"/>
    </location>
</feature>
<dbReference type="GO" id="GO:0030203">
    <property type="term" value="P:glycosaminoglycan metabolic process"/>
    <property type="evidence" value="ECO:0007669"/>
    <property type="project" value="TreeGrafter"/>
</dbReference>
<keyword evidence="4" id="KW-0378">Hydrolase</keyword>
<evidence type="ECO:0000259" key="6">
    <source>
        <dbReference type="Pfam" id="PF00728"/>
    </source>
</evidence>
<dbReference type="AlphaFoldDB" id="A0AAD5GMR3"/>
<dbReference type="InterPro" id="IPR025705">
    <property type="entry name" value="Beta_hexosaminidase_sua/sub"/>
</dbReference>
<name>A0AAD5GMR3_AMBAR</name>
<accession>A0AAD5GMR3</accession>
<evidence type="ECO:0000256" key="1">
    <source>
        <dbReference type="ARBA" id="ARBA00001231"/>
    </source>
</evidence>
<evidence type="ECO:0000256" key="5">
    <source>
        <dbReference type="PIRSR" id="PIRSR625705-1"/>
    </source>
</evidence>
<dbReference type="Gene3D" id="3.30.379.10">
    <property type="entry name" value="Chitobiase/beta-hexosaminidase domain 2-like"/>
    <property type="match status" value="1"/>
</dbReference>
<dbReference type="PANTHER" id="PTHR22600:SF40">
    <property type="entry name" value="BETA-HEXOSAMINIDASE 1"/>
    <property type="match status" value="1"/>
</dbReference>
<evidence type="ECO:0000256" key="2">
    <source>
        <dbReference type="ARBA" id="ARBA00006285"/>
    </source>
</evidence>
<dbReference type="Proteomes" id="UP001206925">
    <property type="component" value="Unassembled WGS sequence"/>
</dbReference>